<gene>
    <name evidence="13" type="primary">LOC111109281</name>
</gene>
<feature type="disulfide bond" evidence="9">
    <location>
        <begin position="24"/>
        <end position="113"/>
    </location>
</feature>
<dbReference type="OrthoDB" id="6059111at2759"/>
<keyword evidence="5 13" id="KW-0646">Protease inhibitor</keyword>
<reference evidence="13" key="1">
    <citation type="submission" date="2025-08" db="UniProtKB">
        <authorList>
            <consortium name="RefSeq"/>
        </authorList>
    </citation>
    <scope>IDENTIFICATION</scope>
    <source>
        <tissue evidence="13">Whole sample</tissue>
    </source>
</reference>
<dbReference type="KEGG" id="cvn:111109281"/>
<feature type="domain" description="NTR" evidence="11">
    <location>
        <begin position="22"/>
        <end position="139"/>
    </location>
</feature>
<evidence type="ECO:0000256" key="9">
    <source>
        <dbReference type="PIRSR" id="PIRSR601820-3"/>
    </source>
</evidence>
<dbReference type="PROSITE" id="PS50189">
    <property type="entry name" value="NTR"/>
    <property type="match status" value="1"/>
</dbReference>
<keyword evidence="4 13" id="KW-0483">Metalloprotease inhibitor</keyword>
<comment type="similarity">
    <text evidence="2">Belongs to the protease inhibitor I35 (TIMP) family.</text>
</comment>
<dbReference type="InterPro" id="IPR001820">
    <property type="entry name" value="TIMP"/>
</dbReference>
<dbReference type="GO" id="GO:0051045">
    <property type="term" value="P:negative regulation of membrane protein ectodomain proteolysis"/>
    <property type="evidence" value="ECO:0007669"/>
    <property type="project" value="TreeGrafter"/>
</dbReference>
<feature type="disulfide bond" evidence="9">
    <location>
        <begin position="157"/>
        <end position="175"/>
    </location>
</feature>
<organism evidence="12 13">
    <name type="scientific">Crassostrea virginica</name>
    <name type="common">Eastern oyster</name>
    <dbReference type="NCBI Taxonomy" id="6565"/>
    <lineage>
        <taxon>Eukaryota</taxon>
        <taxon>Metazoa</taxon>
        <taxon>Spiralia</taxon>
        <taxon>Lophotrochozoa</taxon>
        <taxon>Mollusca</taxon>
        <taxon>Bivalvia</taxon>
        <taxon>Autobranchia</taxon>
        <taxon>Pteriomorphia</taxon>
        <taxon>Ostreida</taxon>
        <taxon>Ostreoidea</taxon>
        <taxon>Ostreidae</taxon>
        <taxon>Crassostrea</taxon>
    </lineage>
</organism>
<keyword evidence="6 9" id="KW-1015">Disulfide bond</keyword>
<feature type="disulfide bond" evidence="9">
    <location>
        <begin position="141"/>
        <end position="182"/>
    </location>
</feature>
<evidence type="ECO:0000313" key="13">
    <source>
        <dbReference type="RefSeq" id="XP_022301071.1"/>
    </source>
</evidence>
<evidence type="ECO:0000256" key="5">
    <source>
        <dbReference type="ARBA" id="ARBA00022690"/>
    </source>
</evidence>
<keyword evidence="3" id="KW-0964">Secreted</keyword>
<feature type="binding site" evidence="8">
    <location>
        <position position="22"/>
    </location>
    <ligand>
        <name>Zn(2+)</name>
        <dbReference type="ChEBI" id="CHEBI:29105"/>
        <note>ligand shared with metalloproteinase partner</note>
    </ligand>
</feature>
<keyword evidence="12" id="KW-1185">Reference proteome</keyword>
<feature type="disulfide bond" evidence="9">
    <location>
        <begin position="34"/>
        <end position="139"/>
    </location>
</feature>
<dbReference type="InterPro" id="IPR027465">
    <property type="entry name" value="TIMP_C"/>
</dbReference>
<dbReference type="Gene3D" id="2.40.50.120">
    <property type="match status" value="1"/>
</dbReference>
<evidence type="ECO:0000256" key="10">
    <source>
        <dbReference type="SAM" id="SignalP"/>
    </source>
</evidence>
<dbReference type="RefSeq" id="XP_022301071.1">
    <property type="nucleotide sequence ID" value="XM_022445363.1"/>
</dbReference>
<dbReference type="PANTHER" id="PTHR11844:SF25">
    <property type="entry name" value="NTR DOMAIN-CONTAINING PROTEIN"/>
    <property type="match status" value="1"/>
</dbReference>
<dbReference type="GO" id="GO:0031012">
    <property type="term" value="C:extracellular matrix"/>
    <property type="evidence" value="ECO:0007669"/>
    <property type="project" value="TreeGrafter"/>
</dbReference>
<dbReference type="Pfam" id="PF00965">
    <property type="entry name" value="TIMP"/>
    <property type="match status" value="1"/>
</dbReference>
<dbReference type="GeneID" id="111109281"/>
<dbReference type="Gene3D" id="3.90.370.10">
    <property type="entry name" value="Tissue inhibitor of metalloproteinase-1. Chain B, domain 1"/>
    <property type="match status" value="1"/>
</dbReference>
<evidence type="ECO:0000256" key="6">
    <source>
        <dbReference type="ARBA" id="ARBA00023157"/>
    </source>
</evidence>
<dbReference type="InterPro" id="IPR001134">
    <property type="entry name" value="Netrin_domain"/>
</dbReference>
<name>A0A8B8BDK1_CRAVI</name>
<dbReference type="GO" id="GO:0008191">
    <property type="term" value="F:metalloendopeptidase inhibitor activity"/>
    <property type="evidence" value="ECO:0007669"/>
    <property type="project" value="InterPro"/>
</dbReference>
<feature type="chain" id="PRO_5034521887" evidence="10">
    <location>
        <begin position="22"/>
        <end position="191"/>
    </location>
</feature>
<accession>A0A8B8BDK1</accession>
<feature type="disulfide bond" evidence="9">
    <location>
        <begin position="146"/>
        <end position="151"/>
    </location>
</feature>
<dbReference type="Proteomes" id="UP000694844">
    <property type="component" value="Chromosome 8"/>
</dbReference>
<evidence type="ECO:0000259" key="11">
    <source>
        <dbReference type="PROSITE" id="PS50189"/>
    </source>
</evidence>
<keyword evidence="10" id="KW-0732">Signal</keyword>
<dbReference type="AlphaFoldDB" id="A0A8B8BDK1"/>
<evidence type="ECO:0000256" key="2">
    <source>
        <dbReference type="ARBA" id="ARBA00011027"/>
    </source>
</evidence>
<dbReference type="GO" id="GO:0002020">
    <property type="term" value="F:protease binding"/>
    <property type="evidence" value="ECO:0007669"/>
    <property type="project" value="TreeGrafter"/>
</dbReference>
<dbReference type="PANTHER" id="PTHR11844">
    <property type="entry name" value="METALLOPROTEASE INHIBITOR"/>
    <property type="match status" value="1"/>
</dbReference>
<keyword evidence="7" id="KW-0481">Metalloenzyme inhibitor</keyword>
<evidence type="ECO:0000256" key="7">
    <source>
        <dbReference type="ARBA" id="ARBA00023215"/>
    </source>
</evidence>
<evidence type="ECO:0000256" key="8">
    <source>
        <dbReference type="PIRSR" id="PIRSR601820-1"/>
    </source>
</evidence>
<evidence type="ECO:0000313" key="12">
    <source>
        <dbReference type="Proteomes" id="UP000694844"/>
    </source>
</evidence>
<evidence type="ECO:0000256" key="1">
    <source>
        <dbReference type="ARBA" id="ARBA00004613"/>
    </source>
</evidence>
<proteinExistence type="inferred from homology"/>
<keyword evidence="8" id="KW-0862">Zinc</keyword>
<feature type="disulfide bond" evidence="9">
    <location>
        <begin position="22"/>
        <end position="87"/>
    </location>
</feature>
<dbReference type="SUPFAM" id="SSF50242">
    <property type="entry name" value="TIMP-like"/>
    <property type="match status" value="1"/>
</dbReference>
<dbReference type="InterPro" id="IPR008993">
    <property type="entry name" value="TIMP-like_OB-fold"/>
</dbReference>
<evidence type="ECO:0000256" key="3">
    <source>
        <dbReference type="ARBA" id="ARBA00022525"/>
    </source>
</evidence>
<protein>
    <submittedName>
        <fullName evidence="13">Metalloproteinase inhibitor 3-like</fullName>
    </submittedName>
</protein>
<dbReference type="GO" id="GO:0005615">
    <property type="term" value="C:extracellular space"/>
    <property type="evidence" value="ECO:0007669"/>
    <property type="project" value="TreeGrafter"/>
</dbReference>
<evidence type="ECO:0000256" key="4">
    <source>
        <dbReference type="ARBA" id="ARBA00022608"/>
    </source>
</evidence>
<comment type="subcellular location">
    <subcellularLocation>
        <location evidence="1">Secreted</location>
    </subcellularLocation>
</comment>
<keyword evidence="8" id="KW-0479">Metal-binding</keyword>
<dbReference type="SMART" id="SM00206">
    <property type="entry name" value="NTR"/>
    <property type="match status" value="1"/>
</dbReference>
<sequence>MRVTWLCGVCLVSCLVKVSLSCSCFPIHLQTDVCNADLAIKGTVLSVEDYDQYTLRYNVSVEKNFKTGMPTSNSVISVVTGDNSALCGVRYTIGETYLIVGNTYMGEYRTNICSWNLEFSALSKFQLFALNTKLYLNNCGCEIFHCYYEECDSEADCLVGRNGDNVFCYNVNAACTKRGSGCSWTTNTCSL</sequence>
<dbReference type="GO" id="GO:0046872">
    <property type="term" value="F:metal ion binding"/>
    <property type="evidence" value="ECO:0007669"/>
    <property type="project" value="UniProtKB-KW"/>
</dbReference>
<feature type="signal peptide" evidence="10">
    <location>
        <begin position="1"/>
        <end position="21"/>
    </location>
</feature>